<proteinExistence type="predicted"/>
<gene>
    <name evidence="3" type="ORF">GA0070621_1898</name>
</gene>
<keyword evidence="1" id="KW-1133">Transmembrane helix</keyword>
<evidence type="ECO:0000313" key="4">
    <source>
        <dbReference type="Proteomes" id="UP000198765"/>
    </source>
</evidence>
<organism evidence="3 4">
    <name type="scientific">Micromonospora narathiwatensis</name>
    <dbReference type="NCBI Taxonomy" id="299146"/>
    <lineage>
        <taxon>Bacteria</taxon>
        <taxon>Bacillati</taxon>
        <taxon>Actinomycetota</taxon>
        <taxon>Actinomycetes</taxon>
        <taxon>Micromonosporales</taxon>
        <taxon>Micromonosporaceae</taxon>
        <taxon>Micromonospora</taxon>
    </lineage>
</organism>
<dbReference type="InterPro" id="IPR025588">
    <property type="entry name" value="YcxB-like_C"/>
</dbReference>
<dbReference type="Pfam" id="PF14317">
    <property type="entry name" value="YcxB"/>
    <property type="match status" value="1"/>
</dbReference>
<dbReference type="OrthoDB" id="3683583at2"/>
<dbReference type="Proteomes" id="UP000198765">
    <property type="component" value="Chromosome I"/>
</dbReference>
<sequence>MQISMSVPYDEKQLRRTLRFVLRPQLRTIRVLGGVLFVLGLALVALKPSMSLAYAALVLGLLFVVAIPPITVAQSMRVQSDVIRDGLHMTLDDEWLTLTYPLAESRFRWSGLGRVIETPEVWYVMFGKTQAITIPKDPMTEEQRATFSAFVNGLRPADATPAVRRGSTI</sequence>
<protein>
    <submittedName>
        <fullName evidence="3">YcxB-like protein</fullName>
    </submittedName>
</protein>
<reference evidence="3 4" key="1">
    <citation type="submission" date="2016-06" db="EMBL/GenBank/DDBJ databases">
        <authorList>
            <person name="Kjaerup R.B."/>
            <person name="Dalgaard T.S."/>
            <person name="Juul-Madsen H.R."/>
        </authorList>
    </citation>
    <scope>NUCLEOTIDE SEQUENCE [LARGE SCALE GENOMIC DNA]</scope>
    <source>
        <strain evidence="3 4">DSM 45248</strain>
    </source>
</reference>
<keyword evidence="4" id="KW-1185">Reference proteome</keyword>
<feature type="domain" description="YcxB-like C-terminal" evidence="2">
    <location>
        <begin position="91"/>
        <end position="150"/>
    </location>
</feature>
<dbReference type="PATRIC" id="fig|299146.4.peg.1960"/>
<feature type="transmembrane region" description="Helical" evidence="1">
    <location>
        <begin position="28"/>
        <end position="46"/>
    </location>
</feature>
<keyword evidence="1" id="KW-0472">Membrane</keyword>
<evidence type="ECO:0000256" key="1">
    <source>
        <dbReference type="SAM" id="Phobius"/>
    </source>
</evidence>
<feature type="transmembrane region" description="Helical" evidence="1">
    <location>
        <begin position="52"/>
        <end position="73"/>
    </location>
</feature>
<evidence type="ECO:0000313" key="3">
    <source>
        <dbReference type="EMBL" id="SBT43832.1"/>
    </source>
</evidence>
<accession>A0A1A8ZIX7</accession>
<evidence type="ECO:0000259" key="2">
    <source>
        <dbReference type="Pfam" id="PF14317"/>
    </source>
</evidence>
<dbReference type="AlphaFoldDB" id="A0A1A8ZIX7"/>
<dbReference type="RefSeq" id="WP_091193434.1">
    <property type="nucleotide sequence ID" value="NZ_LT594324.1"/>
</dbReference>
<dbReference type="EMBL" id="LT594324">
    <property type="protein sequence ID" value="SBT43832.1"/>
    <property type="molecule type" value="Genomic_DNA"/>
</dbReference>
<name>A0A1A8ZIX7_9ACTN</name>
<keyword evidence="1" id="KW-0812">Transmembrane</keyword>